<dbReference type="Gene3D" id="3.40.250.10">
    <property type="entry name" value="Rhodanese-like domain"/>
    <property type="match status" value="1"/>
</dbReference>
<protein>
    <submittedName>
        <fullName evidence="8">Dual specificity protein phosphatase 6</fullName>
    </submittedName>
</protein>
<dbReference type="InterPro" id="IPR001763">
    <property type="entry name" value="Rhodanese-like_dom"/>
</dbReference>
<dbReference type="PROSITE" id="PS50056">
    <property type="entry name" value="TYR_PHOSPHATASE_2"/>
    <property type="match status" value="1"/>
</dbReference>
<feature type="domain" description="Tyrosine specific protein phosphatases" evidence="6">
    <location>
        <begin position="472"/>
        <end position="540"/>
    </location>
</feature>
<evidence type="ECO:0000256" key="1">
    <source>
        <dbReference type="ARBA" id="ARBA00008601"/>
    </source>
</evidence>
<comment type="similarity">
    <text evidence="1">Belongs to the protein-tyrosine phosphatase family. Non-receptor class dual specificity subfamily.</text>
</comment>
<evidence type="ECO:0000259" key="7">
    <source>
        <dbReference type="PROSITE" id="PS50206"/>
    </source>
</evidence>
<feature type="region of interest" description="Disordered" evidence="4">
    <location>
        <begin position="386"/>
        <end position="413"/>
    </location>
</feature>
<evidence type="ECO:0000313" key="9">
    <source>
        <dbReference type="Proteomes" id="UP001266305"/>
    </source>
</evidence>
<evidence type="ECO:0000256" key="4">
    <source>
        <dbReference type="SAM" id="MobiDB-lite"/>
    </source>
</evidence>
<dbReference type="InterPro" id="IPR029021">
    <property type="entry name" value="Prot-tyrosine_phosphatase-like"/>
</dbReference>
<dbReference type="InterPro" id="IPR000387">
    <property type="entry name" value="Tyr_Pase_dom"/>
</dbReference>
<reference evidence="8 9" key="1">
    <citation type="submission" date="2023-05" db="EMBL/GenBank/DDBJ databases">
        <title>B98-5 Cell Line De Novo Hybrid Assembly: An Optical Mapping Approach.</title>
        <authorList>
            <person name="Kananen K."/>
            <person name="Auerbach J.A."/>
            <person name="Kautto E."/>
            <person name="Blachly J.S."/>
        </authorList>
    </citation>
    <scope>NUCLEOTIDE SEQUENCE [LARGE SCALE GENOMIC DNA]</scope>
    <source>
        <strain evidence="8">B95-8</strain>
        <tissue evidence="8">Cell line</tissue>
    </source>
</reference>
<dbReference type="Pfam" id="PF00581">
    <property type="entry name" value="Rhodanese"/>
    <property type="match status" value="1"/>
</dbReference>
<feature type="compositionally biased region" description="Polar residues" evidence="4">
    <location>
        <begin position="399"/>
        <end position="413"/>
    </location>
</feature>
<dbReference type="InterPro" id="IPR020422">
    <property type="entry name" value="TYR_PHOSPHATASE_DUAL_dom"/>
</dbReference>
<feature type="domain" description="Tyrosine-protein phosphatase" evidence="5">
    <location>
        <begin position="416"/>
        <end position="559"/>
    </location>
</feature>
<dbReference type="InterPro" id="IPR000340">
    <property type="entry name" value="Dual-sp_phosphatase_cat-dom"/>
</dbReference>
<name>A0ABQ9UZB2_SAGOE</name>
<dbReference type="SMART" id="SM00195">
    <property type="entry name" value="DSPc"/>
    <property type="match status" value="1"/>
</dbReference>
<dbReference type="PRINTS" id="PR01764">
    <property type="entry name" value="MAPKPHPHTASE"/>
</dbReference>
<feature type="region of interest" description="Disordered" evidence="4">
    <location>
        <begin position="84"/>
        <end position="183"/>
    </location>
</feature>
<feature type="region of interest" description="Disordered" evidence="4">
    <location>
        <begin position="20"/>
        <end position="61"/>
    </location>
</feature>
<sequence length="591" mass="63779">MPVDPATLRALAVLGTLPKAAPRQAAAPASASQAAAGQSAASFPPGACAFRPQPSRAEPAARRWFSAREGQASALLYNNRALRAGNAPPRRRGPHPATPPSGFQSIRPAVPESSAASWPGQHLPKLPAGSRGGGRERSAQARLGGGGARRPCWRTSPRLANGGDYRPGPASPSTPHPGSEADLNPALRAAASRAVRASGRHLALSRSSTPMIDTLRPVPFASEMAISKTVAWLNEQLELGNERLLLMDCRPQELYESSHIESAINVAIPGIMLRRLQKGNLPVRALFTRGEDRDRFTRRCGTDTVVLYDESSSDWNENTGGESVLGLLLKKLKDEGCRAFYLEGGFSKFQAEFALHCETNLDGSCSSSSPPLPVLGLGGLRISSDSSSDIESDLDRDPNSATDSDGSPLSNSQPSFPVEILPFLYLGCAKDSTNLDVLEEFGIKYILNVTPNLPNLFENAGEFKYKQIPISDHWSQNLSQFFPEAISFIDEARGKNCGVLVHCLAGISRSVTVTVAYLMQKLNLSMNDAYDIVKMKKSNISPNFNFMGQLLDFERTLGLSSPCDNRVPAQQLYFTTPSNQNVYQVDSLQST</sequence>
<keyword evidence="2" id="KW-0378">Hydrolase</keyword>
<dbReference type="PROSITE" id="PS50206">
    <property type="entry name" value="RHODANESE_3"/>
    <property type="match status" value="1"/>
</dbReference>
<feature type="domain" description="Rhodanese" evidence="7">
    <location>
        <begin position="240"/>
        <end position="358"/>
    </location>
</feature>
<dbReference type="CDD" id="cd01446">
    <property type="entry name" value="DSP_MapKP"/>
    <property type="match status" value="1"/>
</dbReference>
<dbReference type="InterPro" id="IPR008343">
    <property type="entry name" value="MKP"/>
</dbReference>
<keyword evidence="9" id="KW-1185">Reference proteome</keyword>
<comment type="caution">
    <text evidence="8">The sequence shown here is derived from an EMBL/GenBank/DDBJ whole genome shotgun (WGS) entry which is preliminary data.</text>
</comment>
<evidence type="ECO:0000256" key="2">
    <source>
        <dbReference type="ARBA" id="ARBA00022801"/>
    </source>
</evidence>
<dbReference type="Pfam" id="PF00782">
    <property type="entry name" value="DSPc"/>
    <property type="match status" value="1"/>
</dbReference>
<dbReference type="PANTHER" id="PTHR10159">
    <property type="entry name" value="DUAL SPECIFICITY PROTEIN PHOSPHATASE"/>
    <property type="match status" value="1"/>
</dbReference>
<dbReference type="SUPFAM" id="SSF52799">
    <property type="entry name" value="(Phosphotyrosine protein) phosphatases II"/>
    <property type="match status" value="1"/>
</dbReference>
<dbReference type="CDD" id="cd14566">
    <property type="entry name" value="DSP_MKP_classII"/>
    <property type="match status" value="1"/>
</dbReference>
<dbReference type="SMART" id="SM00450">
    <property type="entry name" value="RHOD"/>
    <property type="match status" value="1"/>
</dbReference>
<dbReference type="PANTHER" id="PTHR10159:SF45">
    <property type="entry name" value="DUAL SPECIFICITY PROTEIN PHOSPHATASE 6"/>
    <property type="match status" value="1"/>
</dbReference>
<gene>
    <name evidence="8" type="primary">DUSP6</name>
    <name evidence="8" type="ORF">P7K49_020009</name>
</gene>
<evidence type="ECO:0000256" key="3">
    <source>
        <dbReference type="ARBA" id="ARBA00022912"/>
    </source>
</evidence>
<dbReference type="Proteomes" id="UP001266305">
    <property type="component" value="Unassembled WGS sequence"/>
</dbReference>
<evidence type="ECO:0000259" key="6">
    <source>
        <dbReference type="PROSITE" id="PS50056"/>
    </source>
</evidence>
<dbReference type="InterPro" id="IPR036873">
    <property type="entry name" value="Rhodanese-like_dom_sf"/>
</dbReference>
<keyword evidence="3" id="KW-0904">Protein phosphatase</keyword>
<feature type="compositionally biased region" description="Low complexity" evidence="4">
    <location>
        <begin position="20"/>
        <end position="47"/>
    </location>
</feature>
<accession>A0ABQ9UZB2</accession>
<dbReference type="EMBL" id="JASSZA010000009">
    <property type="protein sequence ID" value="KAK2102342.1"/>
    <property type="molecule type" value="Genomic_DNA"/>
</dbReference>
<evidence type="ECO:0000259" key="5">
    <source>
        <dbReference type="PROSITE" id="PS50054"/>
    </source>
</evidence>
<organism evidence="8 9">
    <name type="scientific">Saguinus oedipus</name>
    <name type="common">Cotton-top tamarin</name>
    <name type="synonym">Oedipomidas oedipus</name>
    <dbReference type="NCBI Taxonomy" id="9490"/>
    <lineage>
        <taxon>Eukaryota</taxon>
        <taxon>Metazoa</taxon>
        <taxon>Chordata</taxon>
        <taxon>Craniata</taxon>
        <taxon>Vertebrata</taxon>
        <taxon>Euteleostomi</taxon>
        <taxon>Mammalia</taxon>
        <taxon>Eutheria</taxon>
        <taxon>Euarchontoglires</taxon>
        <taxon>Primates</taxon>
        <taxon>Haplorrhini</taxon>
        <taxon>Platyrrhini</taxon>
        <taxon>Cebidae</taxon>
        <taxon>Callitrichinae</taxon>
        <taxon>Saguinus</taxon>
    </lineage>
</organism>
<proteinExistence type="inferred from homology"/>
<dbReference type="Gene3D" id="3.90.190.10">
    <property type="entry name" value="Protein tyrosine phosphatase superfamily"/>
    <property type="match status" value="1"/>
</dbReference>
<dbReference type="PROSITE" id="PS50054">
    <property type="entry name" value="TYR_PHOSPHATASE_DUAL"/>
    <property type="match status" value="1"/>
</dbReference>
<dbReference type="SUPFAM" id="SSF52821">
    <property type="entry name" value="Rhodanese/Cell cycle control phosphatase"/>
    <property type="match status" value="1"/>
</dbReference>
<evidence type="ECO:0000313" key="8">
    <source>
        <dbReference type="EMBL" id="KAK2102342.1"/>
    </source>
</evidence>